<protein>
    <submittedName>
        <fullName evidence="1">Uncharacterized protein</fullName>
    </submittedName>
</protein>
<reference evidence="1 2" key="1">
    <citation type="journal article" date="2013" name="BMC Genomics">
        <title>Genomics-driven discovery of the pneumocandin biosynthetic gene cluster in the fungus Glarea lozoyensis.</title>
        <authorList>
            <person name="Chen L."/>
            <person name="Yue Q."/>
            <person name="Zhang X."/>
            <person name="Xiang M."/>
            <person name="Wang C."/>
            <person name="Li S."/>
            <person name="Che Y."/>
            <person name="Ortiz-Lopez F.J."/>
            <person name="Bills G.F."/>
            <person name="Liu X."/>
            <person name="An Z."/>
        </authorList>
    </citation>
    <scope>NUCLEOTIDE SEQUENCE [LARGE SCALE GENOMIC DNA]</scope>
    <source>
        <strain evidence="2">ATCC 20868 / MF5171</strain>
    </source>
</reference>
<name>S3DX45_GLAL2</name>
<dbReference type="Proteomes" id="UP000016922">
    <property type="component" value="Unassembled WGS sequence"/>
</dbReference>
<proteinExistence type="predicted"/>
<organism evidence="1 2">
    <name type="scientific">Glarea lozoyensis (strain ATCC 20868 / MF5171)</name>
    <dbReference type="NCBI Taxonomy" id="1116229"/>
    <lineage>
        <taxon>Eukaryota</taxon>
        <taxon>Fungi</taxon>
        <taxon>Dikarya</taxon>
        <taxon>Ascomycota</taxon>
        <taxon>Pezizomycotina</taxon>
        <taxon>Leotiomycetes</taxon>
        <taxon>Helotiales</taxon>
        <taxon>Helotiaceae</taxon>
        <taxon>Glarea</taxon>
    </lineage>
</organism>
<dbReference type="KEGG" id="glz:GLAREA_03925"/>
<dbReference type="AlphaFoldDB" id="S3DX45"/>
<gene>
    <name evidence="1" type="ORF">GLAREA_03925</name>
</gene>
<dbReference type="EMBL" id="KE145363">
    <property type="protein sequence ID" value="EPE30958.1"/>
    <property type="molecule type" value="Genomic_DNA"/>
</dbReference>
<sequence length="158" mass="18222">MTTETLPNISSLILSPTHPSPTYPIARPPRLRGEARWTALCARRWNLHVAQHPFPIRPTPLSPTEGYALDHVLTLISLHYTYLHESGTRDFSDAEVKERLNDLITMCFESFYIRAQLEEAGVAERDERGEVREVYEWLEWLDGELGNGPHMMLFFGEK</sequence>
<accession>S3DX45</accession>
<evidence type="ECO:0000313" key="2">
    <source>
        <dbReference type="Proteomes" id="UP000016922"/>
    </source>
</evidence>
<keyword evidence="2" id="KW-1185">Reference proteome</keyword>
<dbReference type="HOGENOM" id="CLU_1669538_0_0_1"/>
<dbReference type="GeneID" id="19462980"/>
<dbReference type="RefSeq" id="XP_008082369.1">
    <property type="nucleotide sequence ID" value="XM_008084178.1"/>
</dbReference>
<evidence type="ECO:0000313" key="1">
    <source>
        <dbReference type="EMBL" id="EPE30958.1"/>
    </source>
</evidence>